<dbReference type="AlphaFoldDB" id="A0A7S3K1R2"/>
<dbReference type="EMBL" id="HBIJ01019829">
    <property type="protein sequence ID" value="CAE0372197.1"/>
    <property type="molecule type" value="Transcribed_RNA"/>
</dbReference>
<gene>
    <name evidence="1" type="ORF">ALAG00032_LOCUS12980</name>
</gene>
<reference evidence="1" key="1">
    <citation type="submission" date="2021-01" db="EMBL/GenBank/DDBJ databases">
        <authorList>
            <person name="Corre E."/>
            <person name="Pelletier E."/>
            <person name="Niang G."/>
            <person name="Scheremetjew M."/>
            <person name="Finn R."/>
            <person name="Kale V."/>
            <person name="Holt S."/>
            <person name="Cochrane G."/>
            <person name="Meng A."/>
            <person name="Brown T."/>
            <person name="Cohen L."/>
        </authorList>
    </citation>
    <scope>NUCLEOTIDE SEQUENCE</scope>
    <source>
        <strain evidence="1">CCMP1510</strain>
    </source>
</reference>
<accession>A0A7S3K1R2</accession>
<proteinExistence type="predicted"/>
<protein>
    <submittedName>
        <fullName evidence="1">Uncharacterized protein</fullName>
    </submittedName>
</protein>
<organism evidence="1">
    <name type="scientific">Aureoumbra lagunensis</name>
    <dbReference type="NCBI Taxonomy" id="44058"/>
    <lineage>
        <taxon>Eukaryota</taxon>
        <taxon>Sar</taxon>
        <taxon>Stramenopiles</taxon>
        <taxon>Ochrophyta</taxon>
        <taxon>Pelagophyceae</taxon>
        <taxon>Pelagomonadales</taxon>
        <taxon>Aureoumbra</taxon>
    </lineage>
</organism>
<name>A0A7S3K1R2_9STRA</name>
<sequence length="475" mass="54454">MKWIKSAKTRAQIGPKKKDEQGEWCRGWPLLHEKKNMIPIISQVTTLGNEVHFDIVDCNLQKKIEQLAMWFTFKSKDVRDAVAWTLGGGFEGNGGLHLLDTNRIRVVWKPSLEGVYIVEPRLLYFGKDQCGHLDEFSLYLGSFQQRATHFDSPNCDKLSFLAMNYSTIEIKFEKSHQGNYHHLPQCRDGKTTNGVWLEKIEKSVGDALARLQPFLNKRYTAKKSKFKWDAITINSAQEDTWFFEREDCFYSYFSPRQAKECLNENIIIFLGDSIVRLVHVAFAHYLGVHVDDQNIKQDPDRYGTVQISNHLHIAYLMMWEPSDFYRRALPDLKKNWLQRIHTQGSVIVVANFGVIHQLFDTCDNNNTFASNLQKNIDTLSTIIFPATLHLILIAPTFTNGNRVDQIHTTRSQFATKIMSQHTTSLNDNNTRLSFLDLNHLTTARFDGTKDGVHFTGSSLAASALILLNMLCTSSQ</sequence>
<evidence type="ECO:0000313" key="1">
    <source>
        <dbReference type="EMBL" id="CAE0372197.1"/>
    </source>
</evidence>